<comment type="subcellular location">
    <subcellularLocation>
        <location evidence="1">Membrane</location>
    </subcellularLocation>
</comment>
<evidence type="ECO:0000259" key="6">
    <source>
        <dbReference type="PROSITE" id="PS50885"/>
    </source>
</evidence>
<dbReference type="Pfam" id="PF02518">
    <property type="entry name" value="HATPase_c"/>
    <property type="match status" value="1"/>
</dbReference>
<dbReference type="GO" id="GO:0016020">
    <property type="term" value="C:membrane"/>
    <property type="evidence" value="ECO:0007669"/>
    <property type="project" value="UniProtKB-SubCell"/>
</dbReference>
<feature type="transmembrane region" description="Helical" evidence="5">
    <location>
        <begin position="20"/>
        <end position="39"/>
    </location>
</feature>
<dbReference type="CDD" id="cd06225">
    <property type="entry name" value="HAMP"/>
    <property type="match status" value="1"/>
</dbReference>
<dbReference type="RefSeq" id="WP_283410146.1">
    <property type="nucleotide sequence ID" value="NZ_FXUF01000012.1"/>
</dbReference>
<dbReference type="InterPro" id="IPR036890">
    <property type="entry name" value="HATPase_C_sf"/>
</dbReference>
<feature type="domain" description="HAMP" evidence="6">
    <location>
        <begin position="338"/>
        <end position="390"/>
    </location>
</feature>
<proteinExistence type="predicted"/>
<reference evidence="7" key="1">
    <citation type="submission" date="2017-05" db="EMBL/GenBank/DDBJ databases">
        <authorList>
            <person name="Varghese N."/>
            <person name="Submissions S."/>
        </authorList>
    </citation>
    <scope>NUCLEOTIDE SEQUENCE</scope>
    <source>
        <strain evidence="7">Su22</strain>
    </source>
</reference>
<dbReference type="Proteomes" id="UP001158066">
    <property type="component" value="Unassembled WGS sequence"/>
</dbReference>
<dbReference type="PROSITE" id="PS50885">
    <property type="entry name" value="HAMP"/>
    <property type="match status" value="1"/>
</dbReference>
<dbReference type="EMBL" id="FXUF01000012">
    <property type="protein sequence ID" value="SMP65289.1"/>
    <property type="molecule type" value="Genomic_DNA"/>
</dbReference>
<evidence type="ECO:0000256" key="2">
    <source>
        <dbReference type="ARBA" id="ARBA00022553"/>
    </source>
</evidence>
<dbReference type="PANTHER" id="PTHR34220:SF7">
    <property type="entry name" value="SENSOR HISTIDINE KINASE YPDA"/>
    <property type="match status" value="1"/>
</dbReference>
<accession>A0AA45WXN6</accession>
<dbReference type="PANTHER" id="PTHR34220">
    <property type="entry name" value="SENSOR HISTIDINE KINASE YPDA"/>
    <property type="match status" value="1"/>
</dbReference>
<evidence type="ECO:0000256" key="1">
    <source>
        <dbReference type="ARBA" id="ARBA00004370"/>
    </source>
</evidence>
<dbReference type="SUPFAM" id="SSF55874">
    <property type="entry name" value="ATPase domain of HSP90 chaperone/DNA topoisomerase II/histidine kinase"/>
    <property type="match status" value="1"/>
</dbReference>
<dbReference type="InterPro" id="IPR050640">
    <property type="entry name" value="Bact_2-comp_sensor_kinase"/>
</dbReference>
<keyword evidence="5" id="KW-0812">Transmembrane</keyword>
<evidence type="ECO:0000256" key="3">
    <source>
        <dbReference type="ARBA" id="ARBA00022679"/>
    </source>
</evidence>
<dbReference type="SUPFAM" id="SSF158472">
    <property type="entry name" value="HAMP domain-like"/>
    <property type="match status" value="1"/>
</dbReference>
<dbReference type="GO" id="GO:0000155">
    <property type="term" value="F:phosphorelay sensor kinase activity"/>
    <property type="evidence" value="ECO:0007669"/>
    <property type="project" value="InterPro"/>
</dbReference>
<dbReference type="InterPro" id="IPR003660">
    <property type="entry name" value="HAMP_dom"/>
</dbReference>
<comment type="caution">
    <text evidence="7">The sequence shown here is derived from an EMBL/GenBank/DDBJ whole genome shotgun (WGS) entry which is preliminary data.</text>
</comment>
<name>A0AA45WXN6_9CLOT</name>
<keyword evidence="4 7" id="KW-0418">Kinase</keyword>
<dbReference type="Gene3D" id="3.30.565.10">
    <property type="entry name" value="Histidine kinase-like ATPase, C-terminal domain"/>
    <property type="match status" value="1"/>
</dbReference>
<dbReference type="Gene3D" id="6.10.340.10">
    <property type="match status" value="1"/>
</dbReference>
<organism evidence="7 8">
    <name type="scientific">Anoxynatronum buryatiense</name>
    <dbReference type="NCBI Taxonomy" id="489973"/>
    <lineage>
        <taxon>Bacteria</taxon>
        <taxon>Bacillati</taxon>
        <taxon>Bacillota</taxon>
        <taxon>Clostridia</taxon>
        <taxon>Eubacteriales</taxon>
        <taxon>Clostridiaceae</taxon>
        <taxon>Anoxynatronum</taxon>
    </lineage>
</organism>
<dbReference type="InterPro" id="IPR003594">
    <property type="entry name" value="HATPase_dom"/>
</dbReference>
<evidence type="ECO:0000313" key="7">
    <source>
        <dbReference type="EMBL" id="SMP65289.1"/>
    </source>
</evidence>
<feature type="transmembrane region" description="Helical" evidence="5">
    <location>
        <begin position="317"/>
        <end position="336"/>
    </location>
</feature>
<dbReference type="AlphaFoldDB" id="A0AA45WXN6"/>
<keyword evidence="8" id="KW-1185">Reference proteome</keyword>
<dbReference type="InterPro" id="IPR010559">
    <property type="entry name" value="Sig_transdc_His_kin_internal"/>
</dbReference>
<sequence length="623" mass="72029">MIDITKHHLASFCNKISRRIIYKLLLIIILPNMIFLFMIQHLMNQHLKQQTLEMDNMLHVLNHAVSREISSLFNNMRALSSEVIVNPDVQRILTGKYPRLMTGYPYDIWYKEQLSDDRYLDNRTMEEILSHYRILWDVFSIAVISCSNDIYLSTSPIYDYHISPSDLKNSHVLQSVQFSDSSDFSWSVNDALTQDHNVITLARQIHSIDNPQEIAGYIVINLSLEKVKNSFYTYSYYETMIFGLIDENGQRWMIYDGHEISGGNTPPFDDIRDGLFSSFWQGQPWHLYLSINESGNHIIAGIDESYMIQRFNDFRKTLFLSYTFFLLAAIFISIYGTKSITDRLHQLEKAIRSFGDKNWKTRISLRGNDEIQMIGNTFNEMAHHIEDLVENVKEEQHQKRLFELKVLDYQINPHFLYNTLDSINWLALENDQQEVSQMVNGLARLFRIILSKGSEFFALREEFEMVGIYLDIQKIRFGERFEYSLFLDPAISQYPIGKLLLQPLVENAIVHGTKGLRTKGHICIRGTRQNGQVVLEVKDNGVGMPADVIGNLTDYLKQDIWHHSVPAELGYGVKNVDSRLKLAYGIHSSLTISSTQKEPSGTSIQIHIDESALQKIQQTAGRS</sequence>
<keyword evidence="5" id="KW-1133">Transmembrane helix</keyword>
<evidence type="ECO:0000256" key="5">
    <source>
        <dbReference type="SAM" id="Phobius"/>
    </source>
</evidence>
<keyword evidence="3" id="KW-0808">Transferase</keyword>
<keyword evidence="5" id="KW-0472">Membrane</keyword>
<gene>
    <name evidence="7" type="ORF">SAMN06296020_11299</name>
</gene>
<dbReference type="SMART" id="SM00304">
    <property type="entry name" value="HAMP"/>
    <property type="match status" value="1"/>
</dbReference>
<keyword evidence="2" id="KW-0597">Phosphoprotein</keyword>
<dbReference type="Pfam" id="PF06580">
    <property type="entry name" value="His_kinase"/>
    <property type="match status" value="1"/>
</dbReference>
<dbReference type="Pfam" id="PF00672">
    <property type="entry name" value="HAMP"/>
    <property type="match status" value="1"/>
</dbReference>
<evidence type="ECO:0000256" key="4">
    <source>
        <dbReference type="ARBA" id="ARBA00022777"/>
    </source>
</evidence>
<protein>
    <submittedName>
        <fullName evidence="7">Histidine kinase-, DNA gyrase B-, and HSP90-like ATPase</fullName>
    </submittedName>
</protein>
<evidence type="ECO:0000313" key="8">
    <source>
        <dbReference type="Proteomes" id="UP001158066"/>
    </source>
</evidence>